<reference evidence="1" key="2">
    <citation type="submission" date="2020-06" db="EMBL/GenBank/DDBJ databases">
        <authorList>
            <person name="Sheffer M."/>
        </authorList>
    </citation>
    <scope>NUCLEOTIDE SEQUENCE</scope>
</reference>
<organism evidence="1 2">
    <name type="scientific">Argiope bruennichi</name>
    <name type="common">Wasp spider</name>
    <name type="synonym">Aranea bruennichi</name>
    <dbReference type="NCBI Taxonomy" id="94029"/>
    <lineage>
        <taxon>Eukaryota</taxon>
        <taxon>Metazoa</taxon>
        <taxon>Ecdysozoa</taxon>
        <taxon>Arthropoda</taxon>
        <taxon>Chelicerata</taxon>
        <taxon>Arachnida</taxon>
        <taxon>Araneae</taxon>
        <taxon>Araneomorphae</taxon>
        <taxon>Entelegynae</taxon>
        <taxon>Araneoidea</taxon>
        <taxon>Araneidae</taxon>
        <taxon>Argiope</taxon>
    </lineage>
</organism>
<evidence type="ECO:0000313" key="2">
    <source>
        <dbReference type="Proteomes" id="UP000807504"/>
    </source>
</evidence>
<evidence type="ECO:0000313" key="1">
    <source>
        <dbReference type="EMBL" id="KAF8796475.1"/>
    </source>
</evidence>
<gene>
    <name evidence="1" type="ORF">HNY73_000845</name>
</gene>
<sequence>MMLSEFYSHIIEEEKKKFAITNERLKFAARIVSSIYSKKSLKKGSTYLNYNSPECRCAYLYKYASLHTGMVTKYFRKFVNKKELRNHFQRGIKICSLGGGPGTDIIGICKALAVRPYFHQRIKQVSVLDICGGWNNTFENIISGLLTGKVKDVPETFISSKKFKYNLIEIDLIQSLPENVIEIISKADIVSMVKFISVVLAKEGCLDALKILGNLLKPGAVVFFIDNYQGNVFESIKDILNQTGLEIVLGPLHEVFVKPSKQHNEETYGCLAQTAARISIVGFIKNMKIIPQIFYSPCTGNKKEDFISTSVSLDENNYNDGNAESSLNNCHKCVQTEFEDHIQEESLHCDVEELSALMEALANLLEVVKNVKMNNRQSKRLCHHHHSRHCF</sequence>
<comment type="caution">
    <text evidence="1">The sequence shown here is derived from an EMBL/GenBank/DDBJ whole genome shotgun (WGS) entry which is preliminary data.</text>
</comment>
<dbReference type="Proteomes" id="UP000807504">
    <property type="component" value="Unassembled WGS sequence"/>
</dbReference>
<keyword evidence="2" id="KW-1185">Reference proteome</keyword>
<accession>A0A8T0G1T9</accession>
<dbReference type="AlphaFoldDB" id="A0A8T0G1T9"/>
<name>A0A8T0G1T9_ARGBR</name>
<reference evidence="1" key="1">
    <citation type="journal article" date="2020" name="bioRxiv">
        <title>Chromosome-level reference genome of the European wasp spider Argiope bruennichi: a resource for studies on range expansion and evolutionary adaptation.</title>
        <authorList>
            <person name="Sheffer M.M."/>
            <person name="Hoppe A."/>
            <person name="Krehenwinkel H."/>
            <person name="Uhl G."/>
            <person name="Kuss A.W."/>
            <person name="Jensen L."/>
            <person name="Jensen C."/>
            <person name="Gillespie R.G."/>
            <person name="Hoff K.J."/>
            <person name="Prost S."/>
        </authorList>
    </citation>
    <scope>NUCLEOTIDE SEQUENCE</scope>
</reference>
<proteinExistence type="predicted"/>
<dbReference type="EMBL" id="JABXBU010000001">
    <property type="protein sequence ID" value="KAF8796475.1"/>
    <property type="molecule type" value="Genomic_DNA"/>
</dbReference>
<protein>
    <submittedName>
        <fullName evidence="1">Uncharacterized protein</fullName>
    </submittedName>
</protein>